<dbReference type="AlphaFoldDB" id="X1JT59"/>
<feature type="non-terminal residue" evidence="1">
    <location>
        <position position="1"/>
    </location>
</feature>
<gene>
    <name evidence="1" type="ORF">S03H2_72157</name>
</gene>
<organism evidence="1">
    <name type="scientific">marine sediment metagenome</name>
    <dbReference type="NCBI Taxonomy" id="412755"/>
    <lineage>
        <taxon>unclassified sequences</taxon>
        <taxon>metagenomes</taxon>
        <taxon>ecological metagenomes</taxon>
    </lineage>
</organism>
<protein>
    <submittedName>
        <fullName evidence="1">Uncharacterized protein</fullName>
    </submittedName>
</protein>
<sequence>HAQRIRPDDYAAFREFCLNVDDWENEPVIIQKVR</sequence>
<accession>X1JT59</accession>
<proteinExistence type="predicted"/>
<evidence type="ECO:0000313" key="1">
    <source>
        <dbReference type="EMBL" id="GAH97941.1"/>
    </source>
</evidence>
<dbReference type="EMBL" id="BARU01048629">
    <property type="protein sequence ID" value="GAH97941.1"/>
    <property type="molecule type" value="Genomic_DNA"/>
</dbReference>
<comment type="caution">
    <text evidence="1">The sequence shown here is derived from an EMBL/GenBank/DDBJ whole genome shotgun (WGS) entry which is preliminary data.</text>
</comment>
<reference evidence="1" key="1">
    <citation type="journal article" date="2014" name="Front. Microbiol.">
        <title>High frequency of phylogenetically diverse reductive dehalogenase-homologous genes in deep subseafloor sedimentary metagenomes.</title>
        <authorList>
            <person name="Kawai M."/>
            <person name="Futagami T."/>
            <person name="Toyoda A."/>
            <person name="Takaki Y."/>
            <person name="Nishi S."/>
            <person name="Hori S."/>
            <person name="Arai W."/>
            <person name="Tsubouchi T."/>
            <person name="Morono Y."/>
            <person name="Uchiyama I."/>
            <person name="Ito T."/>
            <person name="Fujiyama A."/>
            <person name="Inagaki F."/>
            <person name="Takami H."/>
        </authorList>
    </citation>
    <scope>NUCLEOTIDE SEQUENCE</scope>
    <source>
        <strain evidence="1">Expedition CK06-06</strain>
    </source>
</reference>
<name>X1JT59_9ZZZZ</name>